<reference evidence="6 7" key="1">
    <citation type="journal article" date="2011" name="Proc. Natl. Acad. Sci. U.S.A.">
        <title>Evolutionary erosion of yeast sex chromosomes by mating-type switching accidents.</title>
        <authorList>
            <person name="Gordon J.L."/>
            <person name="Armisen D."/>
            <person name="Proux-Wera E."/>
            <person name="Oheigeartaigh S.S."/>
            <person name="Byrne K.P."/>
            <person name="Wolfe K.H."/>
        </authorList>
    </citation>
    <scope>NUCLEOTIDE SEQUENCE [LARGE SCALE GENOMIC DNA]</scope>
    <source>
        <strain evidence="7">ATCC 22294 / BCRC 22015 / CBS 2517 / CECT 1963 / NBRC 1671 / NRRL Y-8276</strain>
    </source>
</reference>
<comment type="subcellular location">
    <subcellularLocation>
        <location evidence="1">Nucleus</location>
    </subcellularLocation>
</comment>
<keyword evidence="7" id="KW-1185">Reference proteome</keyword>
<evidence type="ECO:0000259" key="4">
    <source>
        <dbReference type="Pfam" id="PF11715"/>
    </source>
</evidence>
<dbReference type="GO" id="GO:0000781">
    <property type="term" value="C:chromosome, telomeric region"/>
    <property type="evidence" value="ECO:0007669"/>
    <property type="project" value="GOC"/>
</dbReference>
<dbReference type="GO" id="GO:0006611">
    <property type="term" value="P:protein export from nucleus"/>
    <property type="evidence" value="ECO:0007669"/>
    <property type="project" value="EnsemblFungi"/>
</dbReference>
<dbReference type="GO" id="GO:0031080">
    <property type="term" value="C:nuclear pore outer ring"/>
    <property type="evidence" value="ECO:0007669"/>
    <property type="project" value="EnsemblFungi"/>
</dbReference>
<dbReference type="RefSeq" id="XP_003954797.1">
    <property type="nucleotide sequence ID" value="XM_003954748.1"/>
</dbReference>
<dbReference type="GO" id="GO:0000973">
    <property type="term" value="P:post-transcriptional tethering of RNA polymerase II gene DNA at nuclear periphery"/>
    <property type="evidence" value="ECO:0007669"/>
    <property type="project" value="EnsemblFungi"/>
</dbReference>
<dbReference type="GO" id="GO:0006302">
    <property type="term" value="P:double-strand break repair"/>
    <property type="evidence" value="ECO:0007669"/>
    <property type="project" value="EnsemblFungi"/>
</dbReference>
<sequence>MKMSSLSKIDANLLLQDPGTQDSENIVNLFLGDNSNPIDSSAIIGGSAYSNTLELNNGELICYHLARDYRTITLYNMNNIVTKRIINIMVPVESMNKNYTMTVNIFGTLLLINMILKDGSFLTMKIPTDFLTSINNAPTLGSDWFKLQTPYDFSVRLPHLLHAISAEFLMVFLEDGGLLGLKSISNDHDFEPILFNDNSYLQSLTRLFVRRSNSRNAVGKVISCINFQQKFLIALTESIHLKIWDLSNFDLIQDYDLSQTLEINDFQIRSTGAVGNYLSIFNNYLALYLPVANGTFQLGSLSVSGKGLLEFQLRKTFPSSLSSSSVWFLADMKLITPIDLNHDSSYLNLVVLWKSGTVTKLQILNVLYEDLQEYKWIEASNKSINDLKSEADSISVTPRTTIDYEDVLFKLKSKYAPHIFEAAQNILAENNFVVSANDLDSQNGEYLANMETLLKDLKNKTDEASSLTIFKDEIIVVNCLTKYNHFLYKVNSTLENYFFNIHINSSTDEEMAKYLKLLNGFASRLPRDVFTRLSESFVDTITGKISSNLTISEKFTQIFREVLQGQFDIKDVQILFNELSTIDVVSCLNHLIDNHLTYTTSSNAFVDSISEDNFMKIISIESLNQLITIHDDFILQVLVTFLLLDVNYSVLENQINKLLELHYKQSLFLKLYQQDKLTLVAEIFKQISKYHFGAKLYSYSEWNSFVQRMVSEIYETKITANPYYWKMFYNQVFIKKNKFENKLFLRNIGNEYYLRNNSLFEFLQAILIFYCEEYEESYKFFQLHDNYSSIMEPTYDLPFFLTDMINSEYNDKSIWCSLIKSLSHKDNSLSRYNYYLSCIFSDYGSSPELALRAIKKSIEISMKENIDLDISSLQHHQLLKLLIYFNIFDEVIDVLRLSHKYLNPDERRAYFKDLLYDVTEHEKFFSILLKLCDDNKPGFLPIEDYDIIDTLLVNNMDKSNWHNYKKIYSFRLINGNRREAVEIIYNYLFTYGDEVSFEVKKDCFLIIINILSTFKEISEQWIINGSEVITLQELRDEYIHL</sequence>
<dbReference type="GO" id="GO:0000055">
    <property type="term" value="P:ribosomal large subunit export from nucleus"/>
    <property type="evidence" value="ECO:0007669"/>
    <property type="project" value="EnsemblFungi"/>
</dbReference>
<evidence type="ECO:0000256" key="3">
    <source>
        <dbReference type="ARBA" id="ARBA00023242"/>
    </source>
</evidence>
<proteinExistence type="predicted"/>
<dbReference type="KEGG" id="kaf:KAFR_0A02240"/>
<dbReference type="GO" id="GO:0051664">
    <property type="term" value="P:nuclear pore localization"/>
    <property type="evidence" value="ECO:0007669"/>
    <property type="project" value="EnsemblFungi"/>
</dbReference>
<dbReference type="STRING" id="1071382.H2AMR2"/>
<dbReference type="InterPro" id="IPR021717">
    <property type="entry name" value="Nucleoporin_Nup160"/>
</dbReference>
<dbReference type="GeneID" id="13882195"/>
<organism evidence="6 7">
    <name type="scientific">Kazachstania africana (strain ATCC 22294 / BCRC 22015 / CBS 2517 / CECT 1963 / NBRC 1671 / NRRL Y-8276)</name>
    <name type="common">Yeast</name>
    <name type="synonym">Kluyveromyces africanus</name>
    <dbReference type="NCBI Taxonomy" id="1071382"/>
    <lineage>
        <taxon>Eukaryota</taxon>
        <taxon>Fungi</taxon>
        <taxon>Dikarya</taxon>
        <taxon>Ascomycota</taxon>
        <taxon>Saccharomycotina</taxon>
        <taxon>Saccharomycetes</taxon>
        <taxon>Saccharomycetales</taxon>
        <taxon>Saccharomycetaceae</taxon>
        <taxon>Kazachstania</taxon>
    </lineage>
</organism>
<dbReference type="GO" id="GO:0045944">
    <property type="term" value="P:positive regulation of transcription by RNA polymerase II"/>
    <property type="evidence" value="ECO:0007669"/>
    <property type="project" value="EnsemblFungi"/>
</dbReference>
<dbReference type="PANTHER" id="PTHR21286">
    <property type="entry name" value="NUCLEAR PORE COMPLEX PROTEIN NUP160"/>
    <property type="match status" value="1"/>
</dbReference>
<name>H2AMR2_KAZAF</name>
<evidence type="ECO:0000256" key="2">
    <source>
        <dbReference type="ARBA" id="ARBA00022448"/>
    </source>
</evidence>
<dbReference type="InterPro" id="IPR055090">
    <property type="entry name" value="NUP120_helical_saccharomycetes"/>
</dbReference>
<dbReference type="GO" id="GO:0000122">
    <property type="term" value="P:negative regulation of transcription by RNA polymerase II"/>
    <property type="evidence" value="ECO:0007669"/>
    <property type="project" value="EnsemblFungi"/>
</dbReference>
<evidence type="ECO:0000259" key="5">
    <source>
        <dbReference type="Pfam" id="PF22114"/>
    </source>
</evidence>
<dbReference type="GO" id="GO:0031990">
    <property type="term" value="P:mRNA export from nucleus in response to heat stress"/>
    <property type="evidence" value="ECO:0007669"/>
    <property type="project" value="EnsemblFungi"/>
</dbReference>
<dbReference type="AlphaFoldDB" id="H2AMR2"/>
<evidence type="ECO:0000313" key="7">
    <source>
        <dbReference type="Proteomes" id="UP000005220"/>
    </source>
</evidence>
<dbReference type="HOGENOM" id="CLU_294409_0_0_1"/>
<dbReference type="eggNOG" id="ENOG502QQWQ">
    <property type="taxonomic scope" value="Eukaryota"/>
</dbReference>
<feature type="domain" description="Nucleoporin NUP120 helical" evidence="5">
    <location>
        <begin position="515"/>
        <end position="697"/>
    </location>
</feature>
<dbReference type="Proteomes" id="UP000005220">
    <property type="component" value="Chromosome 1"/>
</dbReference>
<protein>
    <submittedName>
        <fullName evidence="6">Uncharacterized protein</fullName>
    </submittedName>
</protein>
<dbReference type="FunCoup" id="H2AMR2">
    <property type="interactions" value="197"/>
</dbReference>
<evidence type="ECO:0000313" key="6">
    <source>
        <dbReference type="EMBL" id="CCF55662.1"/>
    </source>
</evidence>
<evidence type="ECO:0000256" key="1">
    <source>
        <dbReference type="ARBA" id="ARBA00004123"/>
    </source>
</evidence>
<dbReference type="GO" id="GO:0031509">
    <property type="term" value="P:subtelomeric heterochromatin formation"/>
    <property type="evidence" value="ECO:0007669"/>
    <property type="project" value="EnsemblFungi"/>
</dbReference>
<dbReference type="Pfam" id="PF11715">
    <property type="entry name" value="Beta-prop_Nup120_160"/>
    <property type="match status" value="1"/>
</dbReference>
<dbReference type="Pfam" id="PF22114">
    <property type="entry name" value="NUP120_helical_2"/>
    <property type="match status" value="1"/>
</dbReference>
<dbReference type="GO" id="GO:0042802">
    <property type="term" value="F:identical protein binding"/>
    <property type="evidence" value="ECO:0007669"/>
    <property type="project" value="EnsemblFungi"/>
</dbReference>
<dbReference type="GO" id="GO:0006606">
    <property type="term" value="P:protein import into nucleus"/>
    <property type="evidence" value="ECO:0007669"/>
    <property type="project" value="EnsemblFungi"/>
</dbReference>
<dbReference type="GO" id="GO:0034398">
    <property type="term" value="P:telomere tethering at nuclear periphery"/>
    <property type="evidence" value="ECO:0007669"/>
    <property type="project" value="EnsemblFungi"/>
</dbReference>
<gene>
    <name evidence="6" type="primary">KAFR0A02240</name>
    <name evidence="6" type="ORF">KAFR_0A02240</name>
</gene>
<keyword evidence="3" id="KW-0539">Nucleus</keyword>
<dbReference type="PANTHER" id="PTHR21286:SF0">
    <property type="entry name" value="NUCLEAR PORE COMPLEX PROTEIN NUP160"/>
    <property type="match status" value="1"/>
</dbReference>
<dbReference type="OrthoDB" id="67716at2759"/>
<keyword evidence="2" id="KW-0813">Transport</keyword>
<dbReference type="GO" id="GO:0017056">
    <property type="term" value="F:structural constituent of nuclear pore"/>
    <property type="evidence" value="ECO:0007669"/>
    <property type="project" value="EnsemblFungi"/>
</dbReference>
<dbReference type="InParanoid" id="H2AMR2"/>
<accession>H2AMR2</accession>
<dbReference type="EMBL" id="HE650821">
    <property type="protein sequence ID" value="CCF55662.1"/>
    <property type="molecule type" value="Genomic_DNA"/>
</dbReference>
<dbReference type="InterPro" id="IPR059141">
    <property type="entry name" value="Beta-prop_Nup120_160"/>
</dbReference>
<feature type="domain" description="Nucleoporin Nup120/160 beta-propeller" evidence="4">
    <location>
        <begin position="114"/>
        <end position="430"/>
    </location>
</feature>